<dbReference type="Pfam" id="PF13581">
    <property type="entry name" value="HATPase_c_2"/>
    <property type="match status" value="1"/>
</dbReference>
<keyword evidence="1" id="KW-0418">Kinase</keyword>
<evidence type="ECO:0000313" key="3">
    <source>
        <dbReference type="EMBL" id="MBB6173324.1"/>
    </source>
</evidence>
<name>A0A7W9YJS6_9ACTN</name>
<keyword evidence="1" id="KW-0808">Transferase</keyword>
<feature type="domain" description="Histidine kinase/HSP90-like ATPase" evidence="2">
    <location>
        <begin position="34"/>
        <end position="137"/>
    </location>
</feature>
<reference evidence="3 4" key="1">
    <citation type="submission" date="2020-08" db="EMBL/GenBank/DDBJ databases">
        <title>Sequencing the genomes of 1000 actinobacteria strains.</title>
        <authorList>
            <person name="Klenk H.-P."/>
        </authorList>
    </citation>
    <scope>NUCLEOTIDE SEQUENCE [LARGE SCALE GENOMIC DNA]</scope>
    <source>
        <strain evidence="3 4">DSM 46659</strain>
    </source>
</reference>
<dbReference type="PANTHER" id="PTHR35526:SF3">
    <property type="entry name" value="ANTI-SIGMA-F FACTOR RSBW"/>
    <property type="match status" value="1"/>
</dbReference>
<dbReference type="SUPFAM" id="SSF55874">
    <property type="entry name" value="ATPase domain of HSP90 chaperone/DNA topoisomerase II/histidine kinase"/>
    <property type="match status" value="1"/>
</dbReference>
<dbReference type="Gene3D" id="3.30.565.10">
    <property type="entry name" value="Histidine kinase-like ATPase, C-terminal domain"/>
    <property type="match status" value="1"/>
</dbReference>
<dbReference type="GO" id="GO:0004674">
    <property type="term" value="F:protein serine/threonine kinase activity"/>
    <property type="evidence" value="ECO:0007669"/>
    <property type="project" value="UniProtKB-KW"/>
</dbReference>
<dbReference type="InterPro" id="IPR003594">
    <property type="entry name" value="HATPase_dom"/>
</dbReference>
<organism evidence="3 4">
    <name type="scientific">Nocardiopsis mwathae</name>
    <dbReference type="NCBI Taxonomy" id="1472723"/>
    <lineage>
        <taxon>Bacteria</taxon>
        <taxon>Bacillati</taxon>
        <taxon>Actinomycetota</taxon>
        <taxon>Actinomycetes</taxon>
        <taxon>Streptosporangiales</taxon>
        <taxon>Nocardiopsidaceae</taxon>
        <taxon>Nocardiopsis</taxon>
    </lineage>
</organism>
<proteinExistence type="predicted"/>
<protein>
    <submittedName>
        <fullName evidence="3">Anti-sigma regulatory factor (Ser/Thr protein kinase)</fullName>
    </submittedName>
</protein>
<evidence type="ECO:0000256" key="1">
    <source>
        <dbReference type="ARBA" id="ARBA00022527"/>
    </source>
</evidence>
<sequence>MKKLHISFSSGVLMSVASSTPSFHTVRWEPRIYPGDLAHTAQVRADVHRDLRGFPEDLIRTVQLCCSELYANAVLHTVSGQGDGEVSRRLWLHRPDTLRLEVADGGWTSARPAIPRDRDDAAWMSAEDGRGLGIVAACSLDWGYYQVLPYSTLNLGLGVWADFGVDPGDVPRGLDHFIFTG</sequence>
<comment type="caution">
    <text evidence="3">The sequence shown here is derived from an EMBL/GenBank/DDBJ whole genome shotgun (WGS) entry which is preliminary data.</text>
</comment>
<keyword evidence="4" id="KW-1185">Reference proteome</keyword>
<evidence type="ECO:0000259" key="2">
    <source>
        <dbReference type="Pfam" id="PF13581"/>
    </source>
</evidence>
<keyword evidence="1" id="KW-0723">Serine/threonine-protein kinase</keyword>
<dbReference type="RefSeq" id="WP_343070596.1">
    <property type="nucleotide sequence ID" value="NZ_JACHDS010000001.1"/>
</dbReference>
<accession>A0A7W9YJS6</accession>
<dbReference type="InterPro" id="IPR050267">
    <property type="entry name" value="Anti-sigma-factor_SerPK"/>
</dbReference>
<evidence type="ECO:0000313" key="4">
    <source>
        <dbReference type="Proteomes" id="UP000546642"/>
    </source>
</evidence>
<dbReference type="AlphaFoldDB" id="A0A7W9YJS6"/>
<dbReference type="InterPro" id="IPR036890">
    <property type="entry name" value="HATPase_C_sf"/>
</dbReference>
<dbReference type="Proteomes" id="UP000546642">
    <property type="component" value="Unassembled WGS sequence"/>
</dbReference>
<gene>
    <name evidence="3" type="ORF">HNR23_003384</name>
</gene>
<dbReference type="PANTHER" id="PTHR35526">
    <property type="entry name" value="ANTI-SIGMA-F FACTOR RSBW-RELATED"/>
    <property type="match status" value="1"/>
</dbReference>
<dbReference type="EMBL" id="JACHDS010000001">
    <property type="protein sequence ID" value="MBB6173324.1"/>
    <property type="molecule type" value="Genomic_DNA"/>
</dbReference>
<dbReference type="CDD" id="cd16936">
    <property type="entry name" value="HATPase_RsbW-like"/>
    <property type="match status" value="1"/>
</dbReference>